<evidence type="ECO:0000256" key="4">
    <source>
        <dbReference type="ARBA" id="ARBA00022692"/>
    </source>
</evidence>
<evidence type="ECO:0000313" key="13">
    <source>
        <dbReference type="EMBL" id="CAH0107928.1"/>
    </source>
</evidence>
<evidence type="ECO:0000256" key="2">
    <source>
        <dbReference type="ARBA" id="ARBA00010663"/>
    </source>
</evidence>
<feature type="domain" description="G-protein coupled receptors family 1 profile" evidence="12">
    <location>
        <begin position="45"/>
        <end position="154"/>
    </location>
</feature>
<dbReference type="Gene3D" id="1.20.1070.10">
    <property type="entry name" value="Rhodopsin 7-helix transmembrane proteins"/>
    <property type="match status" value="1"/>
</dbReference>
<evidence type="ECO:0000256" key="6">
    <source>
        <dbReference type="ARBA" id="ARBA00023040"/>
    </source>
</evidence>
<feature type="transmembrane region" description="Helical" evidence="11">
    <location>
        <begin position="140"/>
        <end position="160"/>
    </location>
</feature>
<evidence type="ECO:0000256" key="9">
    <source>
        <dbReference type="ARBA" id="ARBA00023180"/>
    </source>
</evidence>
<keyword evidence="7 11" id="KW-0472">Membrane</keyword>
<comment type="subcellular location">
    <subcellularLocation>
        <location evidence="1">Cell membrane</location>
        <topology evidence="1">Multi-pass membrane protein</topology>
    </subcellularLocation>
</comment>
<evidence type="ECO:0000256" key="7">
    <source>
        <dbReference type="ARBA" id="ARBA00023136"/>
    </source>
</evidence>
<evidence type="ECO:0000256" key="1">
    <source>
        <dbReference type="ARBA" id="ARBA00004651"/>
    </source>
</evidence>
<keyword evidence="6" id="KW-0297">G-protein coupled receptor</keyword>
<dbReference type="SUPFAM" id="SSF81321">
    <property type="entry name" value="Family A G protein-coupled receptor-like"/>
    <property type="match status" value="1"/>
</dbReference>
<dbReference type="GO" id="GO:0007189">
    <property type="term" value="P:adenylate cyclase-activating G protein-coupled receptor signaling pathway"/>
    <property type="evidence" value="ECO:0007669"/>
    <property type="project" value="TreeGrafter"/>
</dbReference>
<dbReference type="GO" id="GO:0005886">
    <property type="term" value="C:plasma membrane"/>
    <property type="evidence" value="ECO:0007669"/>
    <property type="project" value="UniProtKB-SubCell"/>
</dbReference>
<feature type="transmembrane region" description="Helical" evidence="11">
    <location>
        <begin position="65"/>
        <end position="87"/>
    </location>
</feature>
<keyword evidence="10" id="KW-0807">Transducer</keyword>
<dbReference type="OrthoDB" id="6346612at2759"/>
<evidence type="ECO:0000256" key="8">
    <source>
        <dbReference type="ARBA" id="ARBA00023170"/>
    </source>
</evidence>
<comment type="similarity">
    <text evidence="2">Belongs to the G-protein coupled receptor 1 family.</text>
</comment>
<evidence type="ECO:0000256" key="10">
    <source>
        <dbReference type="ARBA" id="ARBA00023224"/>
    </source>
</evidence>
<dbReference type="EMBL" id="CAKKLH010000280">
    <property type="protein sequence ID" value="CAH0107928.1"/>
    <property type="molecule type" value="Genomic_DNA"/>
</dbReference>
<feature type="transmembrane region" description="Helical" evidence="11">
    <location>
        <begin position="33"/>
        <end position="53"/>
    </location>
</feature>
<organism evidence="13 14">
    <name type="scientific">Daphnia galeata</name>
    <dbReference type="NCBI Taxonomy" id="27404"/>
    <lineage>
        <taxon>Eukaryota</taxon>
        <taxon>Metazoa</taxon>
        <taxon>Ecdysozoa</taxon>
        <taxon>Arthropoda</taxon>
        <taxon>Crustacea</taxon>
        <taxon>Branchiopoda</taxon>
        <taxon>Diplostraca</taxon>
        <taxon>Cladocera</taxon>
        <taxon>Anomopoda</taxon>
        <taxon>Daphniidae</taxon>
        <taxon>Daphnia</taxon>
    </lineage>
</organism>
<keyword evidence="5 11" id="KW-1133">Transmembrane helix</keyword>
<keyword evidence="14" id="KW-1185">Reference proteome</keyword>
<keyword evidence="8" id="KW-0675">Receptor</keyword>
<keyword evidence="3" id="KW-1003">Cell membrane</keyword>
<evidence type="ECO:0000256" key="3">
    <source>
        <dbReference type="ARBA" id="ARBA00022475"/>
    </source>
</evidence>
<dbReference type="Pfam" id="PF00001">
    <property type="entry name" value="7tm_1"/>
    <property type="match status" value="1"/>
</dbReference>
<dbReference type="AlphaFoldDB" id="A0A8J2RY53"/>
<dbReference type="InterPro" id="IPR017452">
    <property type="entry name" value="GPCR_Rhodpsn_7TM"/>
</dbReference>
<dbReference type="PANTHER" id="PTHR24246">
    <property type="entry name" value="OLFACTORY RECEPTOR AND ADENOSINE RECEPTOR"/>
    <property type="match status" value="1"/>
</dbReference>
<dbReference type="PROSITE" id="PS50262">
    <property type="entry name" value="G_PROTEIN_RECEP_F1_2"/>
    <property type="match status" value="1"/>
</dbReference>
<evidence type="ECO:0000313" key="14">
    <source>
        <dbReference type="Proteomes" id="UP000789390"/>
    </source>
</evidence>
<dbReference type="PANTHER" id="PTHR24246:SF27">
    <property type="entry name" value="ADENOSINE RECEPTOR, ISOFORM A"/>
    <property type="match status" value="1"/>
</dbReference>
<dbReference type="CDD" id="cd00637">
    <property type="entry name" value="7tm_classA_rhodopsin-like"/>
    <property type="match status" value="1"/>
</dbReference>
<protein>
    <recommendedName>
        <fullName evidence="12">G-protein coupled receptors family 1 profile domain-containing protein</fullName>
    </recommendedName>
</protein>
<feature type="transmembrane region" description="Helical" evidence="11">
    <location>
        <begin position="93"/>
        <end position="119"/>
    </location>
</feature>
<dbReference type="Proteomes" id="UP000789390">
    <property type="component" value="Unassembled WGS sequence"/>
</dbReference>
<comment type="caution">
    <text evidence="13">The sequence shown here is derived from an EMBL/GenBank/DDBJ whole genome shotgun (WGS) entry which is preliminary data.</text>
</comment>
<dbReference type="GO" id="GO:0001973">
    <property type="term" value="P:G protein-coupled adenosine receptor signaling pathway"/>
    <property type="evidence" value="ECO:0007669"/>
    <property type="project" value="TreeGrafter"/>
</dbReference>
<proteinExistence type="inferred from homology"/>
<keyword evidence="9" id="KW-0325">Glycoprotein</keyword>
<gene>
    <name evidence="13" type="ORF">DGAL_LOCUS11267</name>
</gene>
<accession>A0A8J2RY53</accession>
<evidence type="ECO:0000259" key="12">
    <source>
        <dbReference type="PROSITE" id="PS50262"/>
    </source>
</evidence>
<sequence length="419" mass="47783">MDAETSASLFNVTLMSKYDVSIMEQNITTAQTVYRSSIVCVGIFLNCVVLIVVSLSRQLHYPRHIFWAAVSICECVLLFDCGIELVAVHNRDYLACLFVVLLYPTDYSVLLICLALAAFDRYISIVRYEWYKDNVTNRGVIILISIVVSVTIVIFTSPFWTGHKSIYIYSTNFVIVFWASTWNLFLSIVCVILHCMIFIETKSFIRQYVPKYRREPVAVKFVANSSIRQSSCAGSRTLESMSTVEQILSTVPENSSSTRGRNPSILFQDHQLPSSIVRHQMDPECDSRPPAPSQPINNEDNIEWFPWKSNRSKISRLEIQAALNLSVNILPFWLCTFPVACYSIIFFWCIRLETTCETIMKFGFIPADVILTSTQVMFAIYSPFCCGLLGEMLHNCSHFLHLAVLCEMEQSAKNLRSEK</sequence>
<feature type="transmembrane region" description="Helical" evidence="11">
    <location>
        <begin position="321"/>
        <end position="348"/>
    </location>
</feature>
<dbReference type="InterPro" id="IPR000276">
    <property type="entry name" value="GPCR_Rhodpsn"/>
</dbReference>
<evidence type="ECO:0000256" key="11">
    <source>
        <dbReference type="SAM" id="Phobius"/>
    </source>
</evidence>
<keyword evidence="4 11" id="KW-0812">Transmembrane</keyword>
<feature type="transmembrane region" description="Helical" evidence="11">
    <location>
        <begin position="166"/>
        <end position="199"/>
    </location>
</feature>
<name>A0A8J2RY53_9CRUS</name>
<reference evidence="13" key="1">
    <citation type="submission" date="2021-11" db="EMBL/GenBank/DDBJ databases">
        <authorList>
            <person name="Schell T."/>
        </authorList>
    </citation>
    <scope>NUCLEOTIDE SEQUENCE</scope>
    <source>
        <strain evidence="13">M5</strain>
    </source>
</reference>
<dbReference type="GO" id="GO:0004930">
    <property type="term" value="F:G protein-coupled receptor activity"/>
    <property type="evidence" value="ECO:0007669"/>
    <property type="project" value="UniProtKB-KW"/>
</dbReference>
<evidence type="ECO:0000256" key="5">
    <source>
        <dbReference type="ARBA" id="ARBA00022989"/>
    </source>
</evidence>